<protein>
    <submittedName>
        <fullName evidence="10">AI-2E family transporter</fullName>
    </submittedName>
</protein>
<dbReference type="PANTHER" id="PTHR21716">
    <property type="entry name" value="TRANSMEMBRANE PROTEIN"/>
    <property type="match status" value="1"/>
</dbReference>
<feature type="region of interest" description="Disordered" evidence="8">
    <location>
        <begin position="1"/>
        <end position="35"/>
    </location>
</feature>
<feature type="compositionally biased region" description="Low complexity" evidence="8">
    <location>
        <begin position="14"/>
        <end position="24"/>
    </location>
</feature>
<feature type="transmembrane region" description="Helical" evidence="9">
    <location>
        <begin position="98"/>
        <end position="120"/>
    </location>
</feature>
<dbReference type="Proteomes" id="UP001227101">
    <property type="component" value="Chromosome"/>
</dbReference>
<proteinExistence type="inferred from homology"/>
<dbReference type="PANTHER" id="PTHR21716:SF53">
    <property type="entry name" value="PERMEASE PERM-RELATED"/>
    <property type="match status" value="1"/>
</dbReference>
<dbReference type="InterPro" id="IPR002549">
    <property type="entry name" value="AI-2E-like"/>
</dbReference>
<feature type="transmembrane region" description="Helical" evidence="9">
    <location>
        <begin position="69"/>
        <end position="86"/>
    </location>
</feature>
<evidence type="ECO:0000256" key="2">
    <source>
        <dbReference type="ARBA" id="ARBA00009773"/>
    </source>
</evidence>
<reference evidence="10 11" key="1">
    <citation type="submission" date="2023-06" db="EMBL/GenBank/DDBJ databases">
        <authorList>
            <person name="Oyuntsetseg B."/>
            <person name="Kim S.B."/>
        </authorList>
    </citation>
    <scope>NUCLEOTIDE SEQUENCE [LARGE SCALE GENOMIC DNA]</scope>
    <source>
        <strain evidence="10 11">2-2</strain>
    </source>
</reference>
<keyword evidence="3" id="KW-0813">Transport</keyword>
<feature type="transmembrane region" description="Helical" evidence="9">
    <location>
        <begin position="280"/>
        <end position="301"/>
    </location>
</feature>
<feature type="transmembrane region" description="Helical" evidence="9">
    <location>
        <begin position="252"/>
        <end position="273"/>
    </location>
</feature>
<evidence type="ECO:0000256" key="3">
    <source>
        <dbReference type="ARBA" id="ARBA00022448"/>
    </source>
</evidence>
<evidence type="ECO:0000256" key="6">
    <source>
        <dbReference type="ARBA" id="ARBA00022989"/>
    </source>
</evidence>
<evidence type="ECO:0000256" key="9">
    <source>
        <dbReference type="SAM" id="Phobius"/>
    </source>
</evidence>
<evidence type="ECO:0000256" key="1">
    <source>
        <dbReference type="ARBA" id="ARBA00004651"/>
    </source>
</evidence>
<feature type="transmembrane region" description="Helical" evidence="9">
    <location>
        <begin position="321"/>
        <end position="354"/>
    </location>
</feature>
<name>A0ABY8XJR2_9PSEU</name>
<keyword evidence="5 9" id="KW-0812">Transmembrane</keyword>
<evidence type="ECO:0000313" key="10">
    <source>
        <dbReference type="EMBL" id="WIV55880.1"/>
    </source>
</evidence>
<accession>A0ABY8XJR2</accession>
<evidence type="ECO:0000256" key="7">
    <source>
        <dbReference type="ARBA" id="ARBA00023136"/>
    </source>
</evidence>
<organism evidence="10 11">
    <name type="scientific">Amycolatopsis nalaikhensis</name>
    <dbReference type="NCBI Taxonomy" id="715472"/>
    <lineage>
        <taxon>Bacteria</taxon>
        <taxon>Bacillati</taxon>
        <taxon>Actinomycetota</taxon>
        <taxon>Actinomycetes</taxon>
        <taxon>Pseudonocardiales</taxon>
        <taxon>Pseudonocardiaceae</taxon>
        <taxon>Amycolatopsis</taxon>
    </lineage>
</organism>
<keyword evidence="7 9" id="KW-0472">Membrane</keyword>
<sequence>MHATSGRGAHRAGHAVGEAEGAAARQEKPLGTPGKPLDRRSAFFTGMTAAAGVAVTIGVAEVVLAASDVLLLIGIAFFLAVGLEPVTGRLARRMPRVLAAGVVVLAGLAVLGSVIAAAAVPLAEQATQLRAGAPRYLAMLRDPSTVLGHVGRLFDVEAAVRSVHLADVAKSAAGLLGDAVVVVVLATYFAADFPRMRTALYRLAPRSRRPRVIPIGDAVFRKVGAYLVGNVVVSLIAGVAALAWLWAFGVPYPLVLAVLVAVLDLVPVAGSIAAGVGTSLVALTVSVPVGLATAGFFVAYRLVEDYVLLPKVVGRAVRVPALVTVVAVLLGFALLGVVGAFVAVPVAAAVLLVVREVAVHRLDRT</sequence>
<comment type="subcellular location">
    <subcellularLocation>
        <location evidence="1">Cell membrane</location>
        <topology evidence="1">Multi-pass membrane protein</topology>
    </subcellularLocation>
</comment>
<dbReference type="EMBL" id="CP127173">
    <property type="protein sequence ID" value="WIV55880.1"/>
    <property type="molecule type" value="Genomic_DNA"/>
</dbReference>
<evidence type="ECO:0000256" key="8">
    <source>
        <dbReference type="SAM" id="MobiDB-lite"/>
    </source>
</evidence>
<dbReference type="Pfam" id="PF01594">
    <property type="entry name" value="AI-2E_transport"/>
    <property type="match status" value="1"/>
</dbReference>
<feature type="transmembrane region" description="Helical" evidence="9">
    <location>
        <begin position="172"/>
        <end position="191"/>
    </location>
</feature>
<keyword evidence="4" id="KW-1003">Cell membrane</keyword>
<feature type="transmembrane region" description="Helical" evidence="9">
    <location>
        <begin position="42"/>
        <end position="63"/>
    </location>
</feature>
<feature type="transmembrane region" description="Helical" evidence="9">
    <location>
        <begin position="223"/>
        <end position="246"/>
    </location>
</feature>
<keyword evidence="11" id="KW-1185">Reference proteome</keyword>
<evidence type="ECO:0000256" key="5">
    <source>
        <dbReference type="ARBA" id="ARBA00022692"/>
    </source>
</evidence>
<evidence type="ECO:0000313" key="11">
    <source>
        <dbReference type="Proteomes" id="UP001227101"/>
    </source>
</evidence>
<gene>
    <name evidence="10" type="ORF">QP939_44935</name>
</gene>
<dbReference type="RefSeq" id="WP_285452941.1">
    <property type="nucleotide sequence ID" value="NZ_CP127173.1"/>
</dbReference>
<keyword evidence="6 9" id="KW-1133">Transmembrane helix</keyword>
<evidence type="ECO:0000256" key="4">
    <source>
        <dbReference type="ARBA" id="ARBA00022475"/>
    </source>
</evidence>
<comment type="similarity">
    <text evidence="2">Belongs to the autoinducer-2 exporter (AI-2E) (TC 2.A.86) family.</text>
</comment>